<dbReference type="Pfam" id="PF01636">
    <property type="entry name" value="APH"/>
    <property type="match status" value="1"/>
</dbReference>
<keyword evidence="2" id="KW-0808">Transferase</keyword>
<reference evidence="2 3" key="1">
    <citation type="submission" date="2019-07" db="EMBL/GenBank/DDBJ databases">
        <title>Microlunatus dokdonensis sp. nov. isolated from the rhizospheric soil of the wild plant Elymus tsukushiensis.</title>
        <authorList>
            <person name="Ghim S.-Y."/>
            <person name="Hwang Y.-J."/>
            <person name="Son J.-S."/>
            <person name="Shin J.-H."/>
        </authorList>
    </citation>
    <scope>NUCLEOTIDE SEQUENCE [LARGE SCALE GENOMIC DNA]</scope>
    <source>
        <strain evidence="2 3">KUDC0627</strain>
    </source>
</reference>
<sequence>MAQRALGAFERPVDYLFVIGRSLRNRCAVLPEELAALAVSDANANGPQSWRLCNQLGGGHQSGAWRLESDRRQVAVLKLATPSWAQQMIRAERAVAKVRAAGYPTPAWLATGQTNGIGYQIQEFVQGTEVAVIGIAEAAELIKVLELQAGLDPDPDRCWSDYLANQLKAGLDALRADVALTGAPGRDLILACNQLLATTDPDACLLRTDMVHGDFRHSNVLLDHGTVSGVIDIEAIGSGSRVNDYATLLDHTDIEPDALELLINAAVEAAGPDALRACFALVAMDLVRFMYSRSPALDVRPLANRIVALTDRAKTLDRITRTK</sequence>
<proteinExistence type="predicted"/>
<dbReference type="Gene3D" id="3.90.1200.10">
    <property type="match status" value="1"/>
</dbReference>
<dbReference type="GO" id="GO:0016740">
    <property type="term" value="F:transferase activity"/>
    <property type="evidence" value="ECO:0007669"/>
    <property type="project" value="UniProtKB-KW"/>
</dbReference>
<protein>
    <submittedName>
        <fullName evidence="2">Phosphotransferase</fullName>
    </submittedName>
</protein>
<accession>A0A516PVV7</accession>
<gene>
    <name evidence="2" type="ORF">FOE78_04630</name>
</gene>
<name>A0A516PVV7_9ACTN</name>
<evidence type="ECO:0000259" key="1">
    <source>
        <dbReference type="Pfam" id="PF01636"/>
    </source>
</evidence>
<dbReference type="Proteomes" id="UP000319263">
    <property type="component" value="Chromosome"/>
</dbReference>
<evidence type="ECO:0000313" key="2">
    <source>
        <dbReference type="EMBL" id="QDP95289.1"/>
    </source>
</evidence>
<dbReference type="SUPFAM" id="SSF56112">
    <property type="entry name" value="Protein kinase-like (PK-like)"/>
    <property type="match status" value="1"/>
</dbReference>
<evidence type="ECO:0000313" key="3">
    <source>
        <dbReference type="Proteomes" id="UP000319263"/>
    </source>
</evidence>
<keyword evidence="3" id="KW-1185">Reference proteome</keyword>
<dbReference type="InterPro" id="IPR011009">
    <property type="entry name" value="Kinase-like_dom_sf"/>
</dbReference>
<dbReference type="AlphaFoldDB" id="A0A516PVV7"/>
<dbReference type="OrthoDB" id="5019367at2"/>
<dbReference type="InterPro" id="IPR002575">
    <property type="entry name" value="Aminoglycoside_PTrfase"/>
</dbReference>
<feature type="domain" description="Aminoglycoside phosphotransferase" evidence="1">
    <location>
        <begin position="55"/>
        <end position="277"/>
    </location>
</feature>
<organism evidence="2 3">
    <name type="scientific">Microlunatus elymi</name>
    <dbReference type="NCBI Taxonomy" id="2596828"/>
    <lineage>
        <taxon>Bacteria</taxon>
        <taxon>Bacillati</taxon>
        <taxon>Actinomycetota</taxon>
        <taxon>Actinomycetes</taxon>
        <taxon>Propionibacteriales</taxon>
        <taxon>Propionibacteriaceae</taxon>
        <taxon>Microlunatus</taxon>
    </lineage>
</organism>
<dbReference type="KEGG" id="mik:FOE78_04630"/>
<dbReference type="EMBL" id="CP041692">
    <property type="protein sequence ID" value="QDP95289.1"/>
    <property type="molecule type" value="Genomic_DNA"/>
</dbReference>